<keyword evidence="4 10" id="KW-0547">Nucleotide-binding</keyword>
<comment type="cofactor">
    <cofactor evidence="10">
        <name>Mg(2+)</name>
        <dbReference type="ChEBI" id="CHEBI:18420"/>
    </cofactor>
    <text evidence="10">Binds 1 Mg(2+) ion per subunit.</text>
</comment>
<dbReference type="SUPFAM" id="SSF52972">
    <property type="entry name" value="ITPase-like"/>
    <property type="match status" value="1"/>
</dbReference>
<name>A0A344USP7_9ACTN</name>
<dbReference type="Proteomes" id="UP000251995">
    <property type="component" value="Chromosome"/>
</dbReference>
<reference evidence="11 12" key="1">
    <citation type="submission" date="2017-12" db="EMBL/GenBank/DDBJ databases">
        <title>The whole genome sequence of the Acidipropionibacterium virtanenii sp. nov. type strain JS278.</title>
        <authorList>
            <person name="Laine P."/>
            <person name="Deptula P."/>
            <person name="Varmanen P."/>
            <person name="Auvinen P."/>
        </authorList>
    </citation>
    <scope>NUCLEOTIDE SEQUENCE [LARGE SCALE GENOMIC DNA]</scope>
    <source>
        <strain evidence="11 12">JS278</strain>
    </source>
</reference>
<dbReference type="AlphaFoldDB" id="A0A344USP7"/>
<comment type="subunit">
    <text evidence="2 10">Homodimer.</text>
</comment>
<evidence type="ECO:0000256" key="1">
    <source>
        <dbReference type="ARBA" id="ARBA00008023"/>
    </source>
</evidence>
<comment type="catalytic activity">
    <reaction evidence="8 10">
        <text>dITP + H2O = dIMP + diphosphate + H(+)</text>
        <dbReference type="Rhea" id="RHEA:28342"/>
        <dbReference type="ChEBI" id="CHEBI:15377"/>
        <dbReference type="ChEBI" id="CHEBI:15378"/>
        <dbReference type="ChEBI" id="CHEBI:33019"/>
        <dbReference type="ChEBI" id="CHEBI:61194"/>
        <dbReference type="ChEBI" id="CHEBI:61382"/>
        <dbReference type="EC" id="3.6.1.66"/>
    </reaction>
</comment>
<dbReference type="RefSeq" id="WP_114044327.1">
    <property type="nucleotide sequence ID" value="NZ_CP025198.1"/>
</dbReference>
<gene>
    <name evidence="11" type="ORF">JS278_01112</name>
</gene>
<keyword evidence="6 10" id="KW-0460">Magnesium</keyword>
<dbReference type="GO" id="GO:0000166">
    <property type="term" value="F:nucleotide binding"/>
    <property type="evidence" value="ECO:0007669"/>
    <property type="project" value="UniProtKB-KW"/>
</dbReference>
<dbReference type="GO" id="GO:0009146">
    <property type="term" value="P:purine nucleoside triphosphate catabolic process"/>
    <property type="evidence" value="ECO:0007669"/>
    <property type="project" value="UniProtKB-UniRule"/>
</dbReference>
<evidence type="ECO:0000256" key="9">
    <source>
        <dbReference type="ARBA" id="ARBA00052017"/>
    </source>
</evidence>
<dbReference type="GO" id="GO:0036220">
    <property type="term" value="F:ITP diphosphatase activity"/>
    <property type="evidence" value="ECO:0007669"/>
    <property type="project" value="UniProtKB-UniRule"/>
</dbReference>
<keyword evidence="5 10" id="KW-0378">Hydrolase</keyword>
<dbReference type="GO" id="GO:0005829">
    <property type="term" value="C:cytosol"/>
    <property type="evidence" value="ECO:0007669"/>
    <property type="project" value="TreeGrafter"/>
</dbReference>
<dbReference type="PANTHER" id="PTHR11067:SF9">
    <property type="entry name" value="INOSINE TRIPHOSPHATE PYROPHOSPHATASE"/>
    <property type="match status" value="1"/>
</dbReference>
<dbReference type="EC" id="3.6.1.66" evidence="10"/>
<evidence type="ECO:0000256" key="2">
    <source>
        <dbReference type="ARBA" id="ARBA00011738"/>
    </source>
</evidence>
<dbReference type="GO" id="GO:0035870">
    <property type="term" value="F:dITP diphosphatase activity"/>
    <property type="evidence" value="ECO:0007669"/>
    <property type="project" value="UniProtKB-UniRule"/>
</dbReference>
<dbReference type="GO" id="GO:0017111">
    <property type="term" value="F:ribonucleoside triphosphate phosphatase activity"/>
    <property type="evidence" value="ECO:0007669"/>
    <property type="project" value="InterPro"/>
</dbReference>
<feature type="active site" description="Proton acceptor" evidence="10">
    <location>
        <position position="72"/>
    </location>
</feature>
<dbReference type="EMBL" id="CP025198">
    <property type="protein sequence ID" value="AXE38295.1"/>
    <property type="molecule type" value="Genomic_DNA"/>
</dbReference>
<dbReference type="InterPro" id="IPR020922">
    <property type="entry name" value="dITP/XTP_pyrophosphatase"/>
</dbReference>
<dbReference type="PANTHER" id="PTHR11067">
    <property type="entry name" value="INOSINE TRIPHOSPHATE PYROPHOSPHATASE/HAM1 PROTEIN"/>
    <property type="match status" value="1"/>
</dbReference>
<feature type="binding site" evidence="10">
    <location>
        <position position="43"/>
    </location>
    <ligand>
        <name>Mg(2+)</name>
        <dbReference type="ChEBI" id="CHEBI:18420"/>
    </ligand>
</feature>
<proteinExistence type="inferred from homology"/>
<feature type="binding site" evidence="10">
    <location>
        <begin position="185"/>
        <end position="186"/>
    </location>
    <ligand>
        <name>substrate</name>
    </ligand>
</feature>
<keyword evidence="12" id="KW-1185">Reference proteome</keyword>
<protein>
    <recommendedName>
        <fullName evidence="10">dITP/XTP pyrophosphatase</fullName>
        <ecNumber evidence="10">3.6.1.66</ecNumber>
    </recommendedName>
    <alternativeName>
        <fullName evidence="10">Non-canonical purine NTP pyrophosphatase</fullName>
    </alternativeName>
    <alternativeName>
        <fullName evidence="10">Non-standard purine NTP pyrophosphatase</fullName>
    </alternativeName>
    <alternativeName>
        <fullName evidence="10">Nucleoside-triphosphate diphosphatase</fullName>
    </alternativeName>
    <alternativeName>
        <fullName evidence="10">Nucleoside-triphosphate pyrophosphatase</fullName>
        <shortName evidence="10">NTPase</shortName>
    </alternativeName>
</protein>
<comment type="similarity">
    <text evidence="1 10">Belongs to the HAM1 NTPase family.</text>
</comment>
<comment type="catalytic activity">
    <reaction evidence="9 10">
        <text>XTP + H2O = XMP + diphosphate + H(+)</text>
        <dbReference type="Rhea" id="RHEA:28610"/>
        <dbReference type="ChEBI" id="CHEBI:15377"/>
        <dbReference type="ChEBI" id="CHEBI:15378"/>
        <dbReference type="ChEBI" id="CHEBI:33019"/>
        <dbReference type="ChEBI" id="CHEBI:57464"/>
        <dbReference type="ChEBI" id="CHEBI:61314"/>
        <dbReference type="EC" id="3.6.1.66"/>
    </reaction>
</comment>
<evidence type="ECO:0000256" key="3">
    <source>
        <dbReference type="ARBA" id="ARBA00022723"/>
    </source>
</evidence>
<keyword evidence="7 10" id="KW-0546">Nucleotide metabolism</keyword>
<feature type="binding site" evidence="10">
    <location>
        <begin position="8"/>
        <end position="13"/>
    </location>
    <ligand>
        <name>substrate</name>
    </ligand>
</feature>
<evidence type="ECO:0000313" key="11">
    <source>
        <dbReference type="EMBL" id="AXE38295.1"/>
    </source>
</evidence>
<comment type="catalytic activity">
    <reaction evidence="10">
        <text>ITP + H2O = IMP + diphosphate + H(+)</text>
        <dbReference type="Rhea" id="RHEA:29399"/>
        <dbReference type="ChEBI" id="CHEBI:15377"/>
        <dbReference type="ChEBI" id="CHEBI:15378"/>
        <dbReference type="ChEBI" id="CHEBI:33019"/>
        <dbReference type="ChEBI" id="CHEBI:58053"/>
        <dbReference type="ChEBI" id="CHEBI:61402"/>
        <dbReference type="EC" id="3.6.1.66"/>
    </reaction>
</comment>
<evidence type="ECO:0000256" key="5">
    <source>
        <dbReference type="ARBA" id="ARBA00022801"/>
    </source>
</evidence>
<dbReference type="CDD" id="cd00515">
    <property type="entry name" value="HAM1"/>
    <property type="match status" value="1"/>
</dbReference>
<dbReference type="Gene3D" id="3.90.950.10">
    <property type="match status" value="1"/>
</dbReference>
<accession>A0A344USP7</accession>
<dbReference type="GO" id="GO:0046872">
    <property type="term" value="F:metal ion binding"/>
    <property type="evidence" value="ECO:0007669"/>
    <property type="project" value="UniProtKB-KW"/>
</dbReference>
<evidence type="ECO:0000313" key="12">
    <source>
        <dbReference type="Proteomes" id="UP000251995"/>
    </source>
</evidence>
<feature type="binding site" evidence="10">
    <location>
        <position position="73"/>
    </location>
    <ligand>
        <name>substrate</name>
    </ligand>
</feature>
<comment type="function">
    <text evidence="10">Pyrophosphatase that catalyzes the hydrolysis of nucleoside triphosphates to their monophosphate derivatives, with a high preference for the non-canonical purine nucleotides XTP (xanthosine triphosphate), dITP (deoxyinosine triphosphate) and ITP. Seems to function as a house-cleaning enzyme that removes non-canonical purine nucleotides from the nucleotide pool, thus preventing their incorporation into DNA/RNA and avoiding chromosomal lesions.</text>
</comment>
<dbReference type="GO" id="GO:0036222">
    <property type="term" value="F:XTP diphosphatase activity"/>
    <property type="evidence" value="ECO:0007669"/>
    <property type="project" value="UniProtKB-UniRule"/>
</dbReference>
<organism evidence="11 12">
    <name type="scientific">Acidipropionibacterium virtanenii</name>
    <dbReference type="NCBI Taxonomy" id="2057246"/>
    <lineage>
        <taxon>Bacteria</taxon>
        <taxon>Bacillati</taxon>
        <taxon>Actinomycetota</taxon>
        <taxon>Actinomycetes</taxon>
        <taxon>Propionibacteriales</taxon>
        <taxon>Propionibacteriaceae</taxon>
        <taxon>Acidipropionibacterium</taxon>
    </lineage>
</organism>
<sequence>MSRVVLASHNRAKLAELQRVFEAAGSDVEIVGLSDVASYEPPEETGTTFVDNALIKAREAVARTGLPALADDSGIEVDALNRMPGIRSARWSGPQATDEKNLRLLLDQTFDLPPERCTARFVCAMAFVGVDGAVITRTATMEGRVIGQPRGHNGFGYDPMFVPDDQDGELTSAEMTPAQKDAISHRGQAVRAIVPEVVAQVTGPRTDEGRA</sequence>
<feature type="binding site" evidence="10">
    <location>
        <position position="72"/>
    </location>
    <ligand>
        <name>Mg(2+)</name>
        <dbReference type="ChEBI" id="CHEBI:18420"/>
    </ligand>
</feature>
<evidence type="ECO:0000256" key="4">
    <source>
        <dbReference type="ARBA" id="ARBA00022741"/>
    </source>
</evidence>
<dbReference type="HAMAP" id="MF_01405">
    <property type="entry name" value="Non_canon_purine_NTPase"/>
    <property type="match status" value="1"/>
</dbReference>
<dbReference type="KEGG" id="acij:JS278_01112"/>
<dbReference type="InterPro" id="IPR002637">
    <property type="entry name" value="RdgB/HAM1"/>
</dbReference>
<evidence type="ECO:0000256" key="10">
    <source>
        <dbReference type="HAMAP-Rule" id="MF_01405"/>
    </source>
</evidence>
<dbReference type="OrthoDB" id="9807456at2"/>
<evidence type="ECO:0000256" key="6">
    <source>
        <dbReference type="ARBA" id="ARBA00022842"/>
    </source>
</evidence>
<feature type="binding site" evidence="10">
    <location>
        <position position="180"/>
    </location>
    <ligand>
        <name>substrate</name>
    </ligand>
</feature>
<dbReference type="GO" id="GO:0009117">
    <property type="term" value="P:nucleotide metabolic process"/>
    <property type="evidence" value="ECO:0007669"/>
    <property type="project" value="UniProtKB-KW"/>
</dbReference>
<dbReference type="InterPro" id="IPR029001">
    <property type="entry name" value="ITPase-like_fam"/>
</dbReference>
<evidence type="ECO:0000256" key="7">
    <source>
        <dbReference type="ARBA" id="ARBA00023080"/>
    </source>
</evidence>
<dbReference type="Pfam" id="PF01725">
    <property type="entry name" value="Ham1p_like"/>
    <property type="match status" value="1"/>
</dbReference>
<keyword evidence="3 10" id="KW-0479">Metal-binding</keyword>
<feature type="binding site" evidence="10">
    <location>
        <begin position="155"/>
        <end position="158"/>
    </location>
    <ligand>
        <name>substrate</name>
    </ligand>
</feature>
<dbReference type="FunFam" id="3.90.950.10:FF:000001">
    <property type="entry name" value="dITP/XTP pyrophosphatase"/>
    <property type="match status" value="1"/>
</dbReference>
<evidence type="ECO:0000256" key="8">
    <source>
        <dbReference type="ARBA" id="ARBA00051875"/>
    </source>
</evidence>